<gene>
    <name evidence="1" type="ORF">SAMN05444280_105132</name>
</gene>
<dbReference type="EMBL" id="FQZE01000005">
    <property type="protein sequence ID" value="SHI75007.1"/>
    <property type="molecule type" value="Genomic_DNA"/>
</dbReference>
<sequence>MNFRNRLITIAMIFTTILFCQCGNNQQIELKVSESDKKVDVLFDGQLFTSYIYPDNIMKPVLWPVVSPAGNILTRSYPMENKAGDRTDHPHHVGVWLNYGDVNGLDFWNNSEAIPEERKSDYGRIYHTSVEKAESGKNKAELVVENEWKAPDGTKMLDEETNFTFSQKDENIRIIDRTTTLEAVIDEVKFTDNKEGMFAIRVARELELPSDSPTKLMDSHGNITEVKEMDNSKVKGDYRSSEGIEGAEVWGTRARWMKLSSEINGEKVALVIIDHPSNVGYPTYWHARGYGLFAANTLGQKIFSDGENELNFSLTEGETTTFKYRFVVASGELSDEKINELADEYASM</sequence>
<proteinExistence type="predicted"/>
<evidence type="ECO:0000313" key="1">
    <source>
        <dbReference type="EMBL" id="SHI75007.1"/>
    </source>
</evidence>
<reference evidence="1 2" key="1">
    <citation type="submission" date="2016-11" db="EMBL/GenBank/DDBJ databases">
        <authorList>
            <person name="Jaros S."/>
            <person name="Januszkiewicz K."/>
            <person name="Wedrychowicz H."/>
        </authorList>
    </citation>
    <scope>NUCLEOTIDE SEQUENCE [LARGE SCALE GENOMIC DNA]</scope>
    <source>
        <strain evidence="1 2">DSM 27063</strain>
    </source>
</reference>
<dbReference type="Proteomes" id="UP000184050">
    <property type="component" value="Unassembled WGS sequence"/>
</dbReference>
<dbReference type="InterPro" id="IPR029475">
    <property type="entry name" value="DUF6807"/>
</dbReference>
<dbReference type="Pfam" id="PF14100">
    <property type="entry name" value="DUF6807"/>
    <property type="match status" value="1"/>
</dbReference>
<dbReference type="STRING" id="1168035.SAMN05444280_105132"/>
<protein>
    <submittedName>
        <fullName evidence="1">Methane oxygenase PmoA</fullName>
    </submittedName>
</protein>
<organism evidence="1 2">
    <name type="scientific">Tangfeifania diversioriginum</name>
    <dbReference type="NCBI Taxonomy" id="1168035"/>
    <lineage>
        <taxon>Bacteria</taxon>
        <taxon>Pseudomonadati</taxon>
        <taxon>Bacteroidota</taxon>
        <taxon>Bacteroidia</taxon>
        <taxon>Marinilabiliales</taxon>
        <taxon>Prolixibacteraceae</taxon>
        <taxon>Tangfeifania</taxon>
    </lineage>
</organism>
<name>A0A1M6DP51_9BACT</name>
<keyword evidence="2" id="KW-1185">Reference proteome</keyword>
<accession>A0A1M6DP51</accession>
<dbReference type="AlphaFoldDB" id="A0A1M6DP51"/>
<evidence type="ECO:0000313" key="2">
    <source>
        <dbReference type="Proteomes" id="UP000184050"/>
    </source>
</evidence>
<dbReference type="RefSeq" id="WP_083578099.1">
    <property type="nucleotide sequence ID" value="NZ_FQZE01000005.1"/>
</dbReference>